<proteinExistence type="inferred from homology"/>
<evidence type="ECO:0000313" key="8">
    <source>
        <dbReference type="Proteomes" id="UP000262195"/>
    </source>
</evidence>
<dbReference type="Pfam" id="PF13458">
    <property type="entry name" value="Peripla_BP_6"/>
    <property type="match status" value="1"/>
</dbReference>
<accession>A0A3D4S479</accession>
<dbReference type="PROSITE" id="PS51257">
    <property type="entry name" value="PROKAR_LIPOPROTEIN"/>
    <property type="match status" value="1"/>
</dbReference>
<dbReference type="InterPro" id="IPR028082">
    <property type="entry name" value="Peripla_BP_I"/>
</dbReference>
<name>A0A3D4S479_9ENTE</name>
<evidence type="ECO:0000256" key="5">
    <source>
        <dbReference type="SAM" id="SignalP"/>
    </source>
</evidence>
<evidence type="ECO:0000256" key="1">
    <source>
        <dbReference type="ARBA" id="ARBA00010062"/>
    </source>
</evidence>
<gene>
    <name evidence="7" type="ORF">DIW15_02825</name>
</gene>
<dbReference type="PRINTS" id="PR00337">
    <property type="entry name" value="LEUILEVALBP"/>
</dbReference>
<evidence type="ECO:0000256" key="4">
    <source>
        <dbReference type="ARBA" id="ARBA00022970"/>
    </source>
</evidence>
<evidence type="ECO:0000256" key="2">
    <source>
        <dbReference type="ARBA" id="ARBA00022448"/>
    </source>
</evidence>
<dbReference type="RefSeq" id="WP_022797167.1">
    <property type="nucleotide sequence ID" value="NZ_JBQEAI010000123.1"/>
</dbReference>
<dbReference type="Gene3D" id="3.40.50.2300">
    <property type="match status" value="2"/>
</dbReference>
<comment type="similarity">
    <text evidence="1">Belongs to the leucine-binding protein family.</text>
</comment>
<reference evidence="7 8" key="1">
    <citation type="journal article" date="2018" name="Nat. Biotechnol.">
        <title>A standardized bacterial taxonomy based on genome phylogeny substantially revises the tree of life.</title>
        <authorList>
            <person name="Parks D.H."/>
            <person name="Chuvochina M."/>
            <person name="Waite D.W."/>
            <person name="Rinke C."/>
            <person name="Skarshewski A."/>
            <person name="Chaumeil P.A."/>
            <person name="Hugenholtz P."/>
        </authorList>
    </citation>
    <scope>NUCLEOTIDE SEQUENCE [LARGE SCALE GENOMIC DNA]</scope>
    <source>
        <strain evidence="7">UBA11306</strain>
    </source>
</reference>
<dbReference type="PANTHER" id="PTHR30483:SF6">
    <property type="entry name" value="PERIPLASMIC BINDING PROTEIN OF ABC TRANSPORTER FOR NATURAL AMINO ACIDS"/>
    <property type="match status" value="1"/>
</dbReference>
<dbReference type="CDD" id="cd06347">
    <property type="entry name" value="PBP1_ABC_LivK_ligand_binding-like"/>
    <property type="match status" value="1"/>
</dbReference>
<dbReference type="InterPro" id="IPR028081">
    <property type="entry name" value="Leu-bd"/>
</dbReference>
<keyword evidence="4" id="KW-0029">Amino-acid transport</keyword>
<organism evidence="7 8">
    <name type="scientific">Bavariicoccus seileri</name>
    <dbReference type="NCBI Taxonomy" id="549685"/>
    <lineage>
        <taxon>Bacteria</taxon>
        <taxon>Bacillati</taxon>
        <taxon>Bacillota</taxon>
        <taxon>Bacilli</taxon>
        <taxon>Lactobacillales</taxon>
        <taxon>Enterococcaceae</taxon>
        <taxon>Bavariicoccus</taxon>
    </lineage>
</organism>
<comment type="caution">
    <text evidence="7">The sequence shown here is derived from an EMBL/GenBank/DDBJ whole genome shotgun (WGS) entry which is preliminary data.</text>
</comment>
<dbReference type="GO" id="GO:0006865">
    <property type="term" value="P:amino acid transport"/>
    <property type="evidence" value="ECO:0007669"/>
    <property type="project" value="UniProtKB-KW"/>
</dbReference>
<evidence type="ECO:0000259" key="6">
    <source>
        <dbReference type="Pfam" id="PF13458"/>
    </source>
</evidence>
<sequence length="389" mass="40829">MKKGLGLLAGAMLLLAGCAPGGGNGASGNTEKNGDTIKIGVNMELSGAVSAYGTAEKTGIDLAVKEINEDGGILGKQVQIVEKDNKSETSESFSVAQSLTNNDDVVAIIGPATSGAAKAATPAVTSAKVPMITPSGTDDSLTVNNGAVQEFVFRSCYQDSYQGTTLATYAQDTLESKKAVILGDKSSDYGKGLTKAFKDTYKGDIVAEEYFVGKDTDFQAVLTKIKNLDFDVLFIPGYYTEAGLIVKQAREMGITQPVLGADGFGDPAFVSTAGAENATDVYYTTHYSEQAGQSEKAKAFVESYQAEYGEKPSTFAALAYDAVYMVKAGLEEADAVDTQKLTDALAGLTDFEGVTGTMTIDENHNAEKSIVIVKLENGENASEEVIDPE</sequence>
<feature type="signal peptide" evidence="5">
    <location>
        <begin position="1"/>
        <end position="21"/>
    </location>
</feature>
<dbReference type="PANTHER" id="PTHR30483">
    <property type="entry name" value="LEUCINE-SPECIFIC-BINDING PROTEIN"/>
    <property type="match status" value="1"/>
</dbReference>
<evidence type="ECO:0000256" key="3">
    <source>
        <dbReference type="ARBA" id="ARBA00022729"/>
    </source>
</evidence>
<feature type="domain" description="Leucine-binding protein" evidence="6">
    <location>
        <begin position="36"/>
        <end position="378"/>
    </location>
</feature>
<keyword evidence="3 5" id="KW-0732">Signal</keyword>
<keyword evidence="2" id="KW-0813">Transport</keyword>
<dbReference type="SUPFAM" id="SSF53822">
    <property type="entry name" value="Periplasmic binding protein-like I"/>
    <property type="match status" value="1"/>
</dbReference>
<dbReference type="Proteomes" id="UP000262195">
    <property type="component" value="Unassembled WGS sequence"/>
</dbReference>
<feature type="chain" id="PRO_5038989225" evidence="5">
    <location>
        <begin position="22"/>
        <end position="389"/>
    </location>
</feature>
<dbReference type="EMBL" id="DQHO01000016">
    <property type="protein sequence ID" value="HCS93629.1"/>
    <property type="molecule type" value="Genomic_DNA"/>
</dbReference>
<dbReference type="AlphaFoldDB" id="A0A3D4S479"/>
<dbReference type="InterPro" id="IPR051010">
    <property type="entry name" value="BCAA_transport"/>
</dbReference>
<dbReference type="InterPro" id="IPR000709">
    <property type="entry name" value="Leu_Ile_Val-bd"/>
</dbReference>
<protein>
    <submittedName>
        <fullName evidence="7">Branched-chain amino acid ABC transporter substrate-binding protein</fullName>
    </submittedName>
</protein>
<evidence type="ECO:0000313" key="7">
    <source>
        <dbReference type="EMBL" id="HCS93629.1"/>
    </source>
</evidence>
<dbReference type="STRING" id="1121105.GCA_000421665_01913"/>